<dbReference type="EMBL" id="BLAF01000010">
    <property type="protein sequence ID" value="GES19069.1"/>
    <property type="molecule type" value="Genomic_DNA"/>
</dbReference>
<dbReference type="Pfam" id="PF13602">
    <property type="entry name" value="ADH_zinc_N_2"/>
    <property type="match status" value="1"/>
</dbReference>
<evidence type="ECO:0000313" key="2">
    <source>
        <dbReference type="Proteomes" id="UP000377595"/>
    </source>
</evidence>
<dbReference type="Gene3D" id="3.90.180.10">
    <property type="entry name" value="Medium-chain alcohol dehydrogenases, catalytic domain"/>
    <property type="match status" value="1"/>
</dbReference>
<dbReference type="RefSeq" id="WP_246264320.1">
    <property type="nucleotide sequence ID" value="NZ_BAAAHM010000018.1"/>
</dbReference>
<dbReference type="AlphaFoldDB" id="A0A5M3XFX7"/>
<protein>
    <submittedName>
        <fullName evidence="1">Uncharacterized protein</fullName>
    </submittedName>
</protein>
<dbReference type="Proteomes" id="UP000377595">
    <property type="component" value="Unassembled WGS sequence"/>
</dbReference>
<reference evidence="1 2" key="1">
    <citation type="submission" date="2019-10" db="EMBL/GenBank/DDBJ databases">
        <title>Whole genome shotgun sequence of Acrocarpospora pleiomorpha NBRC 16267.</title>
        <authorList>
            <person name="Ichikawa N."/>
            <person name="Kimura A."/>
            <person name="Kitahashi Y."/>
            <person name="Komaki H."/>
            <person name="Oguchi A."/>
        </authorList>
    </citation>
    <scope>NUCLEOTIDE SEQUENCE [LARGE SCALE GENOMIC DNA]</scope>
    <source>
        <strain evidence="1 2">NBRC 16267</strain>
    </source>
</reference>
<accession>A0A5M3XFX7</accession>
<name>A0A5M3XFX7_9ACTN</name>
<evidence type="ECO:0000313" key="1">
    <source>
        <dbReference type="EMBL" id="GES19069.1"/>
    </source>
</evidence>
<gene>
    <name evidence="1" type="ORF">Aple_019650</name>
</gene>
<comment type="caution">
    <text evidence="1">The sequence shown here is derived from an EMBL/GenBank/DDBJ whole genome shotgun (WGS) entry which is preliminary data.</text>
</comment>
<proteinExistence type="predicted"/>
<sequence length="68" mass="7185">MASIPARTHSCHRRTSCAETARAAELFALVESGELVVRIGARYPLAAAAKAHADIESRATTGKLLLVP</sequence>
<organism evidence="1 2">
    <name type="scientific">Acrocarpospora pleiomorpha</name>
    <dbReference type="NCBI Taxonomy" id="90975"/>
    <lineage>
        <taxon>Bacteria</taxon>
        <taxon>Bacillati</taxon>
        <taxon>Actinomycetota</taxon>
        <taxon>Actinomycetes</taxon>
        <taxon>Streptosporangiales</taxon>
        <taxon>Streptosporangiaceae</taxon>
        <taxon>Acrocarpospora</taxon>
    </lineage>
</organism>
<keyword evidence="2" id="KW-1185">Reference proteome</keyword>